<evidence type="ECO:0000256" key="4">
    <source>
        <dbReference type="ARBA" id="ARBA00022692"/>
    </source>
</evidence>
<keyword evidence="6" id="KW-0798">TonB box</keyword>
<dbReference type="GO" id="GO:0044718">
    <property type="term" value="P:siderophore transmembrane transport"/>
    <property type="evidence" value="ECO:0007669"/>
    <property type="project" value="TreeGrafter"/>
</dbReference>
<evidence type="ECO:0000313" key="12">
    <source>
        <dbReference type="EMBL" id="EES52531.1"/>
    </source>
</evidence>
<organism evidence="12 13">
    <name type="scientific">Leptospirillum ferrodiazotrophum</name>
    <dbReference type="NCBI Taxonomy" id="412449"/>
    <lineage>
        <taxon>Bacteria</taxon>
        <taxon>Pseudomonadati</taxon>
        <taxon>Nitrospirota</taxon>
        <taxon>Nitrospiria</taxon>
        <taxon>Nitrospirales</taxon>
        <taxon>Nitrospiraceae</taxon>
        <taxon>Leptospirillum</taxon>
    </lineage>
</organism>
<dbReference type="Gene3D" id="2.60.40.1120">
    <property type="entry name" value="Carboxypeptidase-like, regulatory domain"/>
    <property type="match status" value="1"/>
</dbReference>
<dbReference type="Gene3D" id="2.170.130.10">
    <property type="entry name" value="TonB-dependent receptor, plug domain"/>
    <property type="match status" value="1"/>
</dbReference>
<evidence type="ECO:0000256" key="3">
    <source>
        <dbReference type="ARBA" id="ARBA00022452"/>
    </source>
</evidence>
<evidence type="ECO:0000256" key="6">
    <source>
        <dbReference type="ARBA" id="ARBA00023077"/>
    </source>
</evidence>
<dbReference type="AlphaFoldDB" id="C6HXR9"/>
<dbReference type="SUPFAM" id="SSF56935">
    <property type="entry name" value="Porins"/>
    <property type="match status" value="1"/>
</dbReference>
<name>C6HXR9_9BACT</name>
<dbReference type="InterPro" id="IPR013783">
    <property type="entry name" value="Ig-like_fold"/>
</dbReference>
<evidence type="ECO:0000256" key="5">
    <source>
        <dbReference type="ARBA" id="ARBA00022729"/>
    </source>
</evidence>
<keyword evidence="13" id="KW-1185">Reference proteome</keyword>
<evidence type="ECO:0000256" key="1">
    <source>
        <dbReference type="ARBA" id="ARBA00004571"/>
    </source>
</evidence>
<comment type="similarity">
    <text evidence="10">Belongs to the TonB-dependent receptor family.</text>
</comment>
<keyword evidence="8 12" id="KW-0675">Receptor</keyword>
<gene>
    <name evidence="12" type="ORF">UBAL3_93200030</name>
</gene>
<dbReference type="SUPFAM" id="SSF49464">
    <property type="entry name" value="Carboxypeptidase regulatory domain-like"/>
    <property type="match status" value="1"/>
</dbReference>
<keyword evidence="4 10" id="KW-0812">Transmembrane</keyword>
<dbReference type="Pfam" id="PF13620">
    <property type="entry name" value="CarboxypepD_reg"/>
    <property type="match status" value="1"/>
</dbReference>
<evidence type="ECO:0000313" key="13">
    <source>
        <dbReference type="Proteomes" id="UP000009374"/>
    </source>
</evidence>
<dbReference type="InterPro" id="IPR000531">
    <property type="entry name" value="Beta-barrel_TonB"/>
</dbReference>
<evidence type="ECO:0000256" key="9">
    <source>
        <dbReference type="ARBA" id="ARBA00023237"/>
    </source>
</evidence>
<dbReference type="GO" id="GO:0015344">
    <property type="term" value="F:siderophore uptake transmembrane transporter activity"/>
    <property type="evidence" value="ECO:0007669"/>
    <property type="project" value="TreeGrafter"/>
</dbReference>
<dbReference type="Pfam" id="PF00593">
    <property type="entry name" value="TonB_dep_Rec_b-barrel"/>
    <property type="match status" value="1"/>
</dbReference>
<dbReference type="GO" id="GO:0009279">
    <property type="term" value="C:cell outer membrane"/>
    <property type="evidence" value="ECO:0007669"/>
    <property type="project" value="UniProtKB-SubCell"/>
</dbReference>
<proteinExistence type="inferred from homology"/>
<dbReference type="SUPFAM" id="SSF49478">
    <property type="entry name" value="Cna protein B-type domain"/>
    <property type="match status" value="1"/>
</dbReference>
<keyword evidence="5" id="KW-0732">Signal</keyword>
<keyword evidence="9 10" id="KW-0998">Cell outer membrane</keyword>
<dbReference type="InterPro" id="IPR039426">
    <property type="entry name" value="TonB-dep_rcpt-like"/>
</dbReference>
<evidence type="ECO:0000256" key="8">
    <source>
        <dbReference type="ARBA" id="ARBA00023170"/>
    </source>
</evidence>
<evidence type="ECO:0000256" key="10">
    <source>
        <dbReference type="PROSITE-ProRule" id="PRU01360"/>
    </source>
</evidence>
<accession>C6HXR9</accession>
<sequence>MKNWLPKWITGAAIAGAVLQPIDQIALAAPPTEGASPVPDSNGQTSAPSILYGNIRSVKDQKALSGVPIVLENRSTGAAIETTSNAQGSYIFSNLPPGDYKVRVGGGRFSVQKKEGILKSGTIGEMDFAVNSLSGGSSEVTGSVYEGHGDRKEPLVANLAIKNMKTKEVYQVASLPNGHFRLQSIPSGNYLIQVSKRGYLPFSQEIAVAGKTSERIRLRINRLARASIRATGDKKIRDTTGAISIVDQKKFQQNLTTGATYTLMQNTPGIEFFSRSGNQGLTGGMNYMSCRGYTVGGANTNPNGNAGIEMSVEGVPMNIEADGGEVYDLGIMNSDVKSATVNRGVTTSRETGNYAAGCSVNFKLVDPTQDAFQTVNSGGGSYGLYYTSYVNNSGISPTTNMGGYNDFTIIHNDGFQQFTNLTEYQYYGNLTKYLTGGRLYFIGLANYKSYDRGASISQSNYNAYGPTDNGGPSYSNPANTGNTPNSPFFKNWEYGRFTLDLGLNDQITPSIRVKNSLYANVEPYGNTSMPAGFGSCNGLSCTSNQFAAGSTFQTINPNMSGQLGYQFLQNYYQAEGYKAGDIAEVRFNLFKGDNLYLGMKGQYATYHYYIDPLQSDNIVGGTADAIYSQTTITGYLEDHYRPVQQVLLNVGFRVASVAQYFNDQVPSNYSGGGAGVSNGGSMLIPMPHAGLNYYPSDNWKIYVTGGESFAPPAIFDYKGFSSGSLVGGVQPENVWDLSIGARYSTKKGFFALDAYTDYLTNMPVGVPFTSGTTTFTQFENIGQARQQGIEAEGKIDLGLGFSGSANFTYMNNVLGNTPASGLNGQTFAGDMIPFVPLDMGNVALSYDHGPYHITIDERYTGMMNVIDLSGTPGNPEENVPGYFVTDLYATYDLPKVHGWYKAANLYVSAYNLLNTNYYNPAGYYGPGNSSTANNLATLFVYPGEPVNIFAGAKFTF</sequence>
<feature type="domain" description="TonB-dependent receptor-like beta-barrel" evidence="11">
    <location>
        <begin position="556"/>
        <end position="912"/>
    </location>
</feature>
<dbReference type="PANTHER" id="PTHR30069">
    <property type="entry name" value="TONB-DEPENDENT OUTER MEMBRANE RECEPTOR"/>
    <property type="match status" value="1"/>
</dbReference>
<dbReference type="Gene3D" id="2.60.40.10">
    <property type="entry name" value="Immunoglobulins"/>
    <property type="match status" value="1"/>
</dbReference>
<dbReference type="PROSITE" id="PS52016">
    <property type="entry name" value="TONB_DEPENDENT_REC_3"/>
    <property type="match status" value="1"/>
</dbReference>
<comment type="subcellular location">
    <subcellularLocation>
        <location evidence="1 10">Cell outer membrane</location>
        <topology evidence="1 10">Multi-pass membrane protein</topology>
    </subcellularLocation>
</comment>
<keyword evidence="2 10" id="KW-0813">Transport</keyword>
<dbReference type="Proteomes" id="UP000009374">
    <property type="component" value="Unassembled WGS sequence"/>
</dbReference>
<protein>
    <submittedName>
        <fullName evidence="12">Putative TonB-dependent receptor</fullName>
    </submittedName>
</protein>
<keyword evidence="3 10" id="KW-1134">Transmembrane beta strand</keyword>
<keyword evidence="7 10" id="KW-0472">Membrane</keyword>
<dbReference type="Gene3D" id="2.40.170.20">
    <property type="entry name" value="TonB-dependent receptor, beta-barrel domain"/>
    <property type="match status" value="1"/>
</dbReference>
<dbReference type="EMBL" id="GG693875">
    <property type="protein sequence ID" value="EES52531.1"/>
    <property type="molecule type" value="Genomic_DNA"/>
</dbReference>
<evidence type="ECO:0000256" key="7">
    <source>
        <dbReference type="ARBA" id="ARBA00023136"/>
    </source>
</evidence>
<evidence type="ECO:0000259" key="11">
    <source>
        <dbReference type="Pfam" id="PF00593"/>
    </source>
</evidence>
<evidence type="ECO:0000256" key="2">
    <source>
        <dbReference type="ARBA" id="ARBA00022448"/>
    </source>
</evidence>
<reference evidence="12 13" key="1">
    <citation type="journal article" date="2009" name="Appl. Environ. Microbiol.">
        <title>Community genomic and proteomic analyses of chemoautotrophic iron-oxidizing "Leptospirillum rubarum" (Group II) and "Leptospirillum ferrodiazotrophum" (Group III) bacteria in acid mine drainage biofilms.</title>
        <authorList>
            <person name="Goltsman D.S."/>
            <person name="Denef V.J."/>
            <person name="Singer S.W."/>
            <person name="VerBerkmoes N.C."/>
            <person name="Lefsrud M."/>
            <person name="Mueller R.S."/>
            <person name="Dick G.J."/>
            <person name="Sun C.L."/>
            <person name="Wheeler K.E."/>
            <person name="Zemla A."/>
            <person name="Baker B.J."/>
            <person name="Hauser L."/>
            <person name="Land M."/>
            <person name="Shah M.B."/>
            <person name="Thelen M.P."/>
            <person name="Hettich R.L."/>
            <person name="Banfield J.F."/>
        </authorList>
    </citation>
    <scope>NUCLEOTIDE SEQUENCE [LARGE SCALE GENOMIC DNA]</scope>
</reference>
<dbReference type="InterPro" id="IPR008969">
    <property type="entry name" value="CarboxyPept-like_regulatory"/>
</dbReference>
<dbReference type="InterPro" id="IPR036942">
    <property type="entry name" value="Beta-barrel_TonB_sf"/>
</dbReference>
<dbReference type="InterPro" id="IPR037066">
    <property type="entry name" value="Plug_dom_sf"/>
</dbReference>
<dbReference type="PANTHER" id="PTHR30069:SF29">
    <property type="entry name" value="HEMOGLOBIN AND HEMOGLOBIN-HAPTOGLOBIN-BINDING PROTEIN 1-RELATED"/>
    <property type="match status" value="1"/>
</dbReference>